<feature type="domain" description="MHYT" evidence="10">
    <location>
        <begin position="7"/>
        <end position="196"/>
    </location>
</feature>
<dbReference type="CDD" id="cd00082">
    <property type="entry name" value="HisKA"/>
    <property type="match status" value="1"/>
</dbReference>
<feature type="domain" description="PAS" evidence="8">
    <location>
        <begin position="254"/>
        <end position="311"/>
    </location>
</feature>
<reference evidence="11" key="1">
    <citation type="journal article" date="2016" name="Front. Microbiol.">
        <title>Genome Sequence of the Piezophilic, Mesophilic Sulfate-Reducing Bacterium Desulfovibrio indicus J2T.</title>
        <authorList>
            <person name="Cao J."/>
            <person name="Maignien L."/>
            <person name="Shao Z."/>
            <person name="Alain K."/>
            <person name="Jebbar M."/>
        </authorList>
    </citation>
    <scope>NUCLEOTIDE SEQUENCE</scope>
    <source>
        <strain evidence="11">JCM 32048</strain>
    </source>
</reference>
<dbReference type="PANTHER" id="PTHR43065:SF49">
    <property type="entry name" value="HISTIDINE KINASE"/>
    <property type="match status" value="1"/>
</dbReference>
<keyword evidence="12" id="KW-1185">Reference proteome</keyword>
<gene>
    <name evidence="11" type="primary">rcsC_28</name>
    <name evidence="11" type="ORF">MPEAHAMD_4715</name>
</gene>
<evidence type="ECO:0000256" key="2">
    <source>
        <dbReference type="ARBA" id="ARBA00012438"/>
    </source>
</evidence>
<feature type="domain" description="Response regulatory" evidence="7">
    <location>
        <begin position="673"/>
        <end position="784"/>
    </location>
</feature>
<dbReference type="Gene3D" id="3.30.565.10">
    <property type="entry name" value="Histidine kinase-like ATPase, C-terminal domain"/>
    <property type="match status" value="1"/>
</dbReference>
<feature type="transmembrane region" description="Helical" evidence="5">
    <location>
        <begin position="215"/>
        <end position="236"/>
    </location>
</feature>
<dbReference type="Pfam" id="PF00512">
    <property type="entry name" value="HisKA"/>
    <property type="match status" value="1"/>
</dbReference>
<evidence type="ECO:0000313" key="11">
    <source>
        <dbReference type="EMBL" id="GJD64532.1"/>
    </source>
</evidence>
<comment type="caution">
    <text evidence="11">The sequence shown here is derived from an EMBL/GenBank/DDBJ whole genome shotgun (WGS) entry which is preliminary data.</text>
</comment>
<dbReference type="SMART" id="SM00091">
    <property type="entry name" value="PAS"/>
    <property type="match status" value="1"/>
</dbReference>
<dbReference type="PROSITE" id="PS50924">
    <property type="entry name" value="MHYT"/>
    <property type="match status" value="1"/>
</dbReference>
<accession>A0AA37HEV6</accession>
<dbReference type="SMART" id="SM00388">
    <property type="entry name" value="HisKA"/>
    <property type="match status" value="1"/>
</dbReference>
<dbReference type="Pfam" id="PF13426">
    <property type="entry name" value="PAS_9"/>
    <property type="match status" value="1"/>
</dbReference>
<dbReference type="SMART" id="SM00448">
    <property type="entry name" value="REC"/>
    <property type="match status" value="1"/>
</dbReference>
<dbReference type="InterPro" id="IPR005330">
    <property type="entry name" value="MHYT_dom"/>
</dbReference>
<dbReference type="PROSITE" id="PS50110">
    <property type="entry name" value="RESPONSE_REGULATORY"/>
    <property type="match status" value="1"/>
</dbReference>
<dbReference type="Gene3D" id="3.40.50.2300">
    <property type="match status" value="1"/>
</dbReference>
<dbReference type="Gene3D" id="1.10.287.130">
    <property type="match status" value="1"/>
</dbReference>
<dbReference type="InterPro" id="IPR004358">
    <property type="entry name" value="Sig_transdc_His_kin-like_C"/>
</dbReference>
<sequence length="804" mass="84614">MAHAGVHDPVLVTLSIAIAMLASFVALDLAGRMKAATGWARRAWLMTAALVLGGGIWSMHFVAMLAFRLPGLEITYDLGLTLLSLALPVAVTAFGLAAVQGPKAGPGRIVVAGLGTGLGIVSMHYTGMAAMRLPASLHYDPAWVAAAVLIAVGAATVAIRLALGESGLVLRIAASVAMGLAIAGMHYAAMQGLHVSQPTGADQSGAGAGFDQVRLAVGVTAVTFLVFTLALLAAAIDRRVSQRAAREAAALRASEERYRLLLQSVTDYAIFMLDRDGVVANWNSGARRIKGYEAGEIVGTHFSRFYTDEDRASGVPARALATAAGSGKFEAEGWRVRRDGTRFWASVVIDPIIGEDGRLVGFAKVTRDITERKRAQEALEQAQAALAQAQKMEAVGQLTGGVAHDFNNLLMAVLGSLELLRKRLPDDPRLLRLLDNAVQGAERGAALTQRMLAFARRQELKPEAVDLARLVRDMTDLLQRSIGPAVRIETRFPLGLPPALVDAHQLELALLNLVVNARDAMPEGGTVTIAARLGQEAPEQEALGQEALGQEALGQEALGQEALGQEHSAGENTPMLCLSVTDTGTGMDAATLARAQEPFFTTKGVGRGTGLGLSMVHGLAAQSQGRLVLRSRPGTGTTAEIWLPVAAPDVAATAAPGEAPFRCGVSRTLASQVVLVVDDDPLVLENSAAMLEDLGHRVIEARSGQEALELMRRARTLDLVLTDHAMPEMTGLQLAARIAAERPGLKVILATGYADLAPDEAARLPRLAKPYDQATLARMIEAVVRGAEKGGGGDETVVPFPKSA</sequence>
<comment type="catalytic activity">
    <reaction evidence="1">
        <text>ATP + protein L-histidine = ADP + protein N-phospho-L-histidine.</text>
        <dbReference type="EC" id="2.7.13.3"/>
    </reaction>
</comment>
<dbReference type="RefSeq" id="WP_238192577.1">
    <property type="nucleotide sequence ID" value="NZ_BPQJ01000026.1"/>
</dbReference>
<evidence type="ECO:0000256" key="1">
    <source>
        <dbReference type="ARBA" id="ARBA00000085"/>
    </source>
</evidence>
<dbReference type="AlphaFoldDB" id="A0AA37HEV6"/>
<dbReference type="PROSITE" id="PS50109">
    <property type="entry name" value="HIS_KIN"/>
    <property type="match status" value="1"/>
</dbReference>
<dbReference type="Gene3D" id="3.30.450.20">
    <property type="entry name" value="PAS domain"/>
    <property type="match status" value="1"/>
</dbReference>
<dbReference type="SUPFAM" id="SSF52172">
    <property type="entry name" value="CheY-like"/>
    <property type="match status" value="1"/>
</dbReference>
<dbReference type="SUPFAM" id="SSF55874">
    <property type="entry name" value="ATPase domain of HSP90 chaperone/DNA topoisomerase II/histidine kinase"/>
    <property type="match status" value="1"/>
</dbReference>
<name>A0AA37HEV6_9HYPH</name>
<dbReference type="Pfam" id="PF00072">
    <property type="entry name" value="Response_reg"/>
    <property type="match status" value="1"/>
</dbReference>
<keyword evidence="5" id="KW-1133">Transmembrane helix</keyword>
<feature type="transmembrane region" description="Helical" evidence="5">
    <location>
        <begin position="168"/>
        <end position="189"/>
    </location>
</feature>
<dbReference type="InterPro" id="IPR003594">
    <property type="entry name" value="HATPase_dom"/>
</dbReference>
<feature type="transmembrane region" description="Helical" evidence="5">
    <location>
        <begin position="78"/>
        <end position="97"/>
    </location>
</feature>
<dbReference type="InterPro" id="IPR011006">
    <property type="entry name" value="CheY-like_superfamily"/>
</dbReference>
<dbReference type="SMART" id="SM00387">
    <property type="entry name" value="HATPase_c"/>
    <property type="match status" value="1"/>
</dbReference>
<evidence type="ECO:0000313" key="12">
    <source>
        <dbReference type="Proteomes" id="UP001055286"/>
    </source>
</evidence>
<feature type="modified residue" description="4-aspartylphosphate" evidence="4">
    <location>
        <position position="723"/>
    </location>
</feature>
<dbReference type="PROSITE" id="PS50113">
    <property type="entry name" value="PAC"/>
    <property type="match status" value="1"/>
</dbReference>
<evidence type="ECO:0000259" key="7">
    <source>
        <dbReference type="PROSITE" id="PS50110"/>
    </source>
</evidence>
<dbReference type="InterPro" id="IPR036097">
    <property type="entry name" value="HisK_dim/P_sf"/>
</dbReference>
<proteinExistence type="predicted"/>
<feature type="transmembrane region" description="Helical" evidence="5">
    <location>
        <begin position="43"/>
        <end position="66"/>
    </location>
</feature>
<evidence type="ECO:0000256" key="5">
    <source>
        <dbReference type="PROSITE-ProRule" id="PRU00244"/>
    </source>
</evidence>
<dbReference type="PROSITE" id="PS50112">
    <property type="entry name" value="PAS"/>
    <property type="match status" value="1"/>
</dbReference>
<reference evidence="11" key="2">
    <citation type="submission" date="2021-08" db="EMBL/GenBank/DDBJ databases">
        <authorList>
            <person name="Tani A."/>
            <person name="Ola A."/>
            <person name="Ogura Y."/>
            <person name="Katsura K."/>
            <person name="Hayashi T."/>
        </authorList>
    </citation>
    <scope>NUCLEOTIDE SEQUENCE</scope>
    <source>
        <strain evidence="11">JCM 32048</strain>
    </source>
</reference>
<evidence type="ECO:0000259" key="6">
    <source>
        <dbReference type="PROSITE" id="PS50109"/>
    </source>
</evidence>
<evidence type="ECO:0000256" key="4">
    <source>
        <dbReference type="PROSITE-ProRule" id="PRU00169"/>
    </source>
</evidence>
<dbReference type="EMBL" id="BPQJ01000026">
    <property type="protein sequence ID" value="GJD64532.1"/>
    <property type="molecule type" value="Genomic_DNA"/>
</dbReference>
<dbReference type="EC" id="2.7.13.3" evidence="2"/>
<evidence type="ECO:0000259" key="9">
    <source>
        <dbReference type="PROSITE" id="PS50113"/>
    </source>
</evidence>
<dbReference type="InterPro" id="IPR035965">
    <property type="entry name" value="PAS-like_dom_sf"/>
</dbReference>
<dbReference type="NCBIfam" id="TIGR00229">
    <property type="entry name" value="sensory_box"/>
    <property type="match status" value="1"/>
</dbReference>
<feature type="transmembrane region" description="Helical" evidence="5">
    <location>
        <begin position="12"/>
        <end position="31"/>
    </location>
</feature>
<dbReference type="PANTHER" id="PTHR43065">
    <property type="entry name" value="SENSOR HISTIDINE KINASE"/>
    <property type="match status" value="1"/>
</dbReference>
<dbReference type="InterPro" id="IPR000700">
    <property type="entry name" value="PAS-assoc_C"/>
</dbReference>
<feature type="transmembrane region" description="Helical" evidence="5">
    <location>
        <begin position="109"/>
        <end position="130"/>
    </location>
</feature>
<feature type="domain" description="Histidine kinase" evidence="6">
    <location>
        <begin position="401"/>
        <end position="647"/>
    </location>
</feature>
<evidence type="ECO:0000259" key="10">
    <source>
        <dbReference type="PROSITE" id="PS50924"/>
    </source>
</evidence>
<dbReference type="SUPFAM" id="SSF55785">
    <property type="entry name" value="PYP-like sensor domain (PAS domain)"/>
    <property type="match status" value="1"/>
</dbReference>
<dbReference type="Proteomes" id="UP001055286">
    <property type="component" value="Unassembled WGS sequence"/>
</dbReference>
<dbReference type="Pfam" id="PF03707">
    <property type="entry name" value="MHYT"/>
    <property type="match status" value="3"/>
</dbReference>
<dbReference type="InterPro" id="IPR005467">
    <property type="entry name" value="His_kinase_dom"/>
</dbReference>
<dbReference type="InterPro" id="IPR001789">
    <property type="entry name" value="Sig_transdc_resp-reg_receiver"/>
</dbReference>
<evidence type="ECO:0000256" key="3">
    <source>
        <dbReference type="ARBA" id="ARBA00022553"/>
    </source>
</evidence>
<keyword evidence="5" id="KW-0812">Transmembrane</keyword>
<keyword evidence="11" id="KW-0418">Kinase</keyword>
<keyword evidence="11" id="KW-0808">Transferase</keyword>
<feature type="transmembrane region" description="Helical" evidence="5">
    <location>
        <begin position="142"/>
        <end position="161"/>
    </location>
</feature>
<dbReference type="GO" id="GO:0000155">
    <property type="term" value="F:phosphorelay sensor kinase activity"/>
    <property type="evidence" value="ECO:0007669"/>
    <property type="project" value="InterPro"/>
</dbReference>
<keyword evidence="3 4" id="KW-0597">Phosphoprotein</keyword>
<dbReference type="SUPFAM" id="SSF47384">
    <property type="entry name" value="Homodimeric domain of signal transducing histidine kinase"/>
    <property type="match status" value="1"/>
</dbReference>
<organism evidence="11 12">
    <name type="scientific">Methylobacterium frigidaeris</name>
    <dbReference type="NCBI Taxonomy" id="2038277"/>
    <lineage>
        <taxon>Bacteria</taxon>
        <taxon>Pseudomonadati</taxon>
        <taxon>Pseudomonadota</taxon>
        <taxon>Alphaproteobacteria</taxon>
        <taxon>Hyphomicrobiales</taxon>
        <taxon>Methylobacteriaceae</taxon>
        <taxon>Methylobacterium</taxon>
    </lineage>
</organism>
<dbReference type="InterPro" id="IPR003661">
    <property type="entry name" value="HisK_dim/P_dom"/>
</dbReference>
<feature type="domain" description="PAC" evidence="9">
    <location>
        <begin position="329"/>
        <end position="381"/>
    </location>
</feature>
<evidence type="ECO:0000259" key="8">
    <source>
        <dbReference type="PROSITE" id="PS50112"/>
    </source>
</evidence>
<keyword evidence="5" id="KW-0472">Membrane</keyword>
<dbReference type="PRINTS" id="PR00344">
    <property type="entry name" value="BCTRLSENSOR"/>
</dbReference>
<dbReference type="CDD" id="cd00130">
    <property type="entry name" value="PAS"/>
    <property type="match status" value="1"/>
</dbReference>
<dbReference type="GO" id="GO:0016020">
    <property type="term" value="C:membrane"/>
    <property type="evidence" value="ECO:0007669"/>
    <property type="project" value="UniProtKB-UniRule"/>
</dbReference>
<dbReference type="InterPro" id="IPR036890">
    <property type="entry name" value="HATPase_C_sf"/>
</dbReference>
<dbReference type="InterPro" id="IPR000014">
    <property type="entry name" value="PAS"/>
</dbReference>
<dbReference type="Pfam" id="PF02518">
    <property type="entry name" value="HATPase_c"/>
    <property type="match status" value="1"/>
</dbReference>
<protein>
    <recommendedName>
        <fullName evidence="2">histidine kinase</fullName>
        <ecNumber evidence="2">2.7.13.3</ecNumber>
    </recommendedName>
</protein>